<organism evidence="2 3">
    <name type="scientific">Flavilitoribacter nigricans (strain ATCC 23147 / DSM 23189 / NBRC 102662 / NCIMB 1420 / SS-2)</name>
    <name type="common">Lewinella nigricans</name>
    <dbReference type="NCBI Taxonomy" id="1122177"/>
    <lineage>
        <taxon>Bacteria</taxon>
        <taxon>Pseudomonadati</taxon>
        <taxon>Bacteroidota</taxon>
        <taxon>Saprospiria</taxon>
        <taxon>Saprospirales</taxon>
        <taxon>Lewinellaceae</taxon>
        <taxon>Flavilitoribacter</taxon>
    </lineage>
</organism>
<evidence type="ECO:0000256" key="1">
    <source>
        <dbReference type="SAM" id="SignalP"/>
    </source>
</evidence>
<dbReference type="EMBL" id="PDUD01000039">
    <property type="protein sequence ID" value="PHN02516.1"/>
    <property type="molecule type" value="Genomic_DNA"/>
</dbReference>
<dbReference type="AlphaFoldDB" id="A0A2D0N2A1"/>
<feature type="chain" id="PRO_5012564848" evidence="1">
    <location>
        <begin position="24"/>
        <end position="512"/>
    </location>
</feature>
<gene>
    <name evidence="2" type="ORF">CRP01_31565</name>
</gene>
<protein>
    <submittedName>
        <fullName evidence="2">Uncharacterized protein</fullName>
    </submittedName>
</protein>
<evidence type="ECO:0000313" key="3">
    <source>
        <dbReference type="Proteomes" id="UP000223913"/>
    </source>
</evidence>
<keyword evidence="1" id="KW-0732">Signal</keyword>
<keyword evidence="3" id="KW-1185">Reference proteome</keyword>
<name>A0A2D0N2A1_FLAN2</name>
<sequence length="512" mass="58977">MRTNYFFCCLIVSIFFISTSSSAQTINFDQTWKEFLENNKISNMSELVVPNKVFEKPQYAKYLLMNTNTSFCQSDVDDAEELMEEIQAMDPAIHSSIPGYVEKMNDLDSKIKAFHSMDELWIRFLDTREVSRDELDEIEAAKTSCEKATLAKYSYMMSYAYLCEGDMDKSRDIFENRTLRLTEKTSLRVKDVDGLGEEVAEMKAMYRDMAKLDVVWNEYVKTGVSRGFDAEIDVFPCNPIPNIKILILNGVLDYCTAAPSALALIKELQAETGIRLNREISGEVRKLEASIGKNDSKLATLNEAWTAFIPDNKVKHFGKYGYDYCSKEALIRAYIMDGFAYVCELAESRLEKIDSMQRADMTQLEQITMVKINELAALSEQYQADGMKIDQIWNKFVARGDVLTEDYRSADFYCDNIQQVKDWTIRGLSASCENSHPYLEQIESFQRTFEFSFTKEVECRVQKLRIKVWECRYNALTQLAKVEAPGEGYDARLAELMKEYKMGDRPEVCLEE</sequence>
<reference evidence="2 3" key="1">
    <citation type="submission" date="2017-10" db="EMBL/GenBank/DDBJ databases">
        <title>The draft genome sequence of Lewinella nigricans NBRC 102662.</title>
        <authorList>
            <person name="Wang K."/>
        </authorList>
    </citation>
    <scope>NUCLEOTIDE SEQUENCE [LARGE SCALE GENOMIC DNA]</scope>
    <source>
        <strain evidence="2 3">NBRC 102662</strain>
    </source>
</reference>
<accession>A0A2D0N2A1</accession>
<dbReference type="Proteomes" id="UP000223913">
    <property type="component" value="Unassembled WGS sequence"/>
</dbReference>
<comment type="caution">
    <text evidence="2">The sequence shown here is derived from an EMBL/GenBank/DDBJ whole genome shotgun (WGS) entry which is preliminary data.</text>
</comment>
<feature type="signal peptide" evidence="1">
    <location>
        <begin position="1"/>
        <end position="23"/>
    </location>
</feature>
<evidence type="ECO:0000313" key="2">
    <source>
        <dbReference type="EMBL" id="PHN02516.1"/>
    </source>
</evidence>
<proteinExistence type="predicted"/>